<dbReference type="Gene3D" id="3.90.79.10">
    <property type="entry name" value="Nucleoside Triphosphate Pyrophosphohydrolase"/>
    <property type="match status" value="1"/>
</dbReference>
<proteinExistence type="predicted"/>
<evidence type="ECO:0000256" key="1">
    <source>
        <dbReference type="ARBA" id="ARBA00022801"/>
    </source>
</evidence>
<dbReference type="Pfam" id="PF00293">
    <property type="entry name" value="NUDIX"/>
    <property type="match status" value="1"/>
</dbReference>
<evidence type="ECO:0000259" key="2">
    <source>
        <dbReference type="PROSITE" id="PS51462"/>
    </source>
</evidence>
<dbReference type="InterPro" id="IPR015797">
    <property type="entry name" value="NUDIX_hydrolase-like_dom_sf"/>
</dbReference>
<feature type="domain" description="Nudix hydrolase" evidence="2">
    <location>
        <begin position="163"/>
        <end position="318"/>
    </location>
</feature>
<protein>
    <submittedName>
        <fullName evidence="3">NUDIX domain-containing protein</fullName>
    </submittedName>
</protein>
<dbReference type="PROSITE" id="PS00893">
    <property type="entry name" value="NUDIX_BOX"/>
    <property type="match status" value="1"/>
</dbReference>
<dbReference type="Gene3D" id="3.30.428.10">
    <property type="entry name" value="HIT-like"/>
    <property type="match status" value="1"/>
</dbReference>
<dbReference type="SUPFAM" id="SSF54197">
    <property type="entry name" value="HIT-like"/>
    <property type="match status" value="1"/>
</dbReference>
<dbReference type="InterPro" id="IPR036265">
    <property type="entry name" value="HIT-like_sf"/>
</dbReference>
<reference evidence="3" key="1">
    <citation type="submission" date="2018-04" db="EMBL/GenBank/DDBJ databases">
        <title>Draft genome sequence of the Candidatus Spirobacillus cienkowskii, a pathogen of freshwater Daphnia species, reconstructed from hemolymph metagenomic reads.</title>
        <authorList>
            <person name="Bresciani L."/>
            <person name="Lemos L.N."/>
            <person name="Wale N."/>
            <person name="Lin J.Y."/>
            <person name="Fernandes G.R."/>
            <person name="Duffy M.A."/>
            <person name="Rodrigues J.M."/>
        </authorList>
    </citation>
    <scope>NUCLEOTIDE SEQUENCE [LARGE SCALE GENOMIC DNA]</scope>
    <source>
        <strain evidence="3">Binning01</strain>
    </source>
</reference>
<evidence type="ECO:0000313" key="4">
    <source>
        <dbReference type="Proteomes" id="UP000253934"/>
    </source>
</evidence>
<dbReference type="CDD" id="cd02883">
    <property type="entry name" value="NUDIX_Hydrolase"/>
    <property type="match status" value="1"/>
</dbReference>
<keyword evidence="1" id="KW-0378">Hydrolase</keyword>
<organism evidence="3 4">
    <name type="scientific">Spirobacillus cienkowskii</name>
    <dbReference type="NCBI Taxonomy" id="495820"/>
    <lineage>
        <taxon>Bacteria</taxon>
        <taxon>Pseudomonadati</taxon>
        <taxon>Bdellovibrionota</taxon>
        <taxon>Oligoflexia</taxon>
        <taxon>Silvanigrellales</taxon>
        <taxon>Spirobacillus</taxon>
    </lineage>
</organism>
<sequence length="329" mass="38943">MLSKHIKLNNNCELCKRLKLGKNDSDFLFDERANFYVFKSPLSDRWPGALMAVYKKHIFEQSQIRNNDLSDTLVSLVCLEKTILDVTSCERINFVKFSNKVNHLHWHLIPRYRNECYPTQSSWELLNYTKDKLYKKVKKDFFNKDSFIYNQIIDLGIKNIKSKPNSLFGCALFLRPVEISLRKLYLNIEIDDILKQARENPKKWECLLMKRNYSDYSWDFVGGNADPCEFPKDTMIREVFEELGWKIKRYKEVTRQWKGGAIKGFIYLALPEDQSALLDKPLRIDCDEVQTVEYFNLIDILDDHTFPSKVRDRISAFINCQSDFHLTEL</sequence>
<dbReference type="InterPro" id="IPR020084">
    <property type="entry name" value="NUDIX_hydrolase_CS"/>
</dbReference>
<dbReference type="PROSITE" id="PS51462">
    <property type="entry name" value="NUDIX"/>
    <property type="match status" value="1"/>
</dbReference>
<gene>
    <name evidence="3" type="ORF">DCC88_01615</name>
</gene>
<comment type="caution">
    <text evidence="3">The sequence shown here is derived from an EMBL/GenBank/DDBJ whole genome shotgun (WGS) entry which is preliminary data.</text>
</comment>
<evidence type="ECO:0000313" key="3">
    <source>
        <dbReference type="EMBL" id="RDB37120.1"/>
    </source>
</evidence>
<dbReference type="EMBL" id="QOVW01000008">
    <property type="protein sequence ID" value="RDB37120.1"/>
    <property type="molecule type" value="Genomic_DNA"/>
</dbReference>
<dbReference type="InterPro" id="IPR000086">
    <property type="entry name" value="NUDIX_hydrolase_dom"/>
</dbReference>
<accession>A0A369KUT8</accession>
<dbReference type="GO" id="GO:0016787">
    <property type="term" value="F:hydrolase activity"/>
    <property type="evidence" value="ECO:0007669"/>
    <property type="project" value="UniProtKB-KW"/>
</dbReference>
<keyword evidence="4" id="KW-1185">Reference proteome</keyword>
<dbReference type="AlphaFoldDB" id="A0A369KUT8"/>
<dbReference type="SUPFAM" id="SSF55811">
    <property type="entry name" value="Nudix"/>
    <property type="match status" value="1"/>
</dbReference>
<name>A0A369KUT8_9BACT</name>
<dbReference type="Proteomes" id="UP000253934">
    <property type="component" value="Unassembled WGS sequence"/>
</dbReference>